<keyword evidence="1" id="KW-0813">Transport</keyword>
<evidence type="ECO:0000313" key="6">
    <source>
        <dbReference type="Proteomes" id="UP000030661"/>
    </source>
</evidence>
<dbReference type="GO" id="GO:0015697">
    <property type="term" value="P:quaternary ammonium group transport"/>
    <property type="evidence" value="ECO:0007669"/>
    <property type="project" value="UniProtKB-ARBA"/>
</dbReference>
<dbReference type="Gene3D" id="2.40.50.100">
    <property type="match status" value="1"/>
</dbReference>
<keyword evidence="2" id="KW-0547">Nucleotide-binding</keyword>
<organism evidence="5">
    <name type="scientific">Vecturithrix granuli</name>
    <dbReference type="NCBI Taxonomy" id="1499967"/>
    <lineage>
        <taxon>Bacteria</taxon>
        <taxon>Candidatus Moduliflexota</taxon>
        <taxon>Candidatus Vecturitrichia</taxon>
        <taxon>Candidatus Vecturitrichales</taxon>
        <taxon>Candidatus Vecturitrichaceae</taxon>
        <taxon>Candidatus Vecturithrix</taxon>
    </lineage>
</organism>
<keyword evidence="6" id="KW-1185">Reference proteome</keyword>
<dbReference type="InterPro" id="IPR008995">
    <property type="entry name" value="Mo/tungstate-bd_C_term_dom"/>
</dbReference>
<dbReference type="EMBL" id="DF820463">
    <property type="protein sequence ID" value="GAK55040.1"/>
    <property type="molecule type" value="Genomic_DNA"/>
</dbReference>
<dbReference type="Proteomes" id="UP000030661">
    <property type="component" value="Unassembled WGS sequence"/>
</dbReference>
<dbReference type="PANTHER" id="PTHR42781:SF4">
    <property type="entry name" value="SPERMIDINE_PUTRESCINE IMPORT ATP-BINDING PROTEIN POTA"/>
    <property type="match status" value="1"/>
</dbReference>
<name>A0A0S6W5X6_VECG1</name>
<dbReference type="PROSITE" id="PS00211">
    <property type="entry name" value="ABC_TRANSPORTER_1"/>
    <property type="match status" value="1"/>
</dbReference>
<evidence type="ECO:0000256" key="3">
    <source>
        <dbReference type="ARBA" id="ARBA00022840"/>
    </source>
</evidence>
<dbReference type="GO" id="GO:0016887">
    <property type="term" value="F:ATP hydrolysis activity"/>
    <property type="evidence" value="ECO:0007669"/>
    <property type="project" value="InterPro"/>
</dbReference>
<dbReference type="GO" id="GO:0043190">
    <property type="term" value="C:ATP-binding cassette (ABC) transporter complex"/>
    <property type="evidence" value="ECO:0007669"/>
    <property type="project" value="InterPro"/>
</dbReference>
<dbReference type="STRING" id="1499967.U27_01871"/>
<dbReference type="InterPro" id="IPR017871">
    <property type="entry name" value="ABC_transporter-like_CS"/>
</dbReference>
<proteinExistence type="predicted"/>
<keyword evidence="3" id="KW-0067">ATP-binding</keyword>
<dbReference type="PANTHER" id="PTHR42781">
    <property type="entry name" value="SPERMIDINE/PUTRESCINE IMPORT ATP-BINDING PROTEIN POTA"/>
    <property type="match status" value="1"/>
</dbReference>
<evidence type="ECO:0000256" key="1">
    <source>
        <dbReference type="ARBA" id="ARBA00022448"/>
    </source>
</evidence>
<sequence>MNPSEHRLATSVSIEGVSKAFGKLQALKFVSLQIERGEFFTLLGPSGCGKTTLLRTIAGFEQPDHGRILFNDTDVTSLPPWDKQIGFVFQNYALWPNMNVFQNIAYGLKIRKKSAQEIAEKVRWGLDLVNLPGIETKFPEQLSGGQQQRIAIARALVIDPQILLLDEPLSNLDAKLRISLRKQIREIQNRLALTVVYVTHDQEEALEISDRIAVMNLGEVQQVAAPDVIYEEPVNLFVADFVGKTNVLNGSIDAQGRFVSQDAALQFALAEQPCSKTTLLARPENISVTTASDSWHLHGVVQRRFYLGNIKRYEVRLPNQAIFLIETHLNLKQEEKIYLRFEHYRLLTASTQDSVPHSSK</sequence>
<dbReference type="Pfam" id="PF00005">
    <property type="entry name" value="ABC_tran"/>
    <property type="match status" value="1"/>
</dbReference>
<dbReference type="GO" id="GO:0005524">
    <property type="term" value="F:ATP binding"/>
    <property type="evidence" value="ECO:0007669"/>
    <property type="project" value="UniProtKB-KW"/>
</dbReference>
<accession>A0A0S6W5X6</accession>
<evidence type="ECO:0000256" key="2">
    <source>
        <dbReference type="ARBA" id="ARBA00022741"/>
    </source>
</evidence>
<protein>
    <submittedName>
        <fullName evidence="5">ABC transporter related protein</fullName>
    </submittedName>
</protein>
<dbReference type="InterPro" id="IPR013611">
    <property type="entry name" value="Transp-assoc_OB_typ2"/>
</dbReference>
<dbReference type="InterPro" id="IPR003593">
    <property type="entry name" value="AAA+_ATPase"/>
</dbReference>
<dbReference type="GO" id="GO:0022857">
    <property type="term" value="F:transmembrane transporter activity"/>
    <property type="evidence" value="ECO:0007669"/>
    <property type="project" value="InterPro"/>
</dbReference>
<evidence type="ECO:0000313" key="5">
    <source>
        <dbReference type="EMBL" id="GAK55040.1"/>
    </source>
</evidence>
<dbReference type="eggNOG" id="COG3842">
    <property type="taxonomic scope" value="Bacteria"/>
</dbReference>
<dbReference type="PROSITE" id="PS50893">
    <property type="entry name" value="ABC_TRANSPORTER_2"/>
    <property type="match status" value="1"/>
</dbReference>
<evidence type="ECO:0000259" key="4">
    <source>
        <dbReference type="PROSITE" id="PS50893"/>
    </source>
</evidence>
<dbReference type="InterPro" id="IPR050093">
    <property type="entry name" value="ABC_SmlMolc_Importer"/>
</dbReference>
<dbReference type="InterPro" id="IPR027417">
    <property type="entry name" value="P-loop_NTPase"/>
</dbReference>
<dbReference type="SMART" id="SM00382">
    <property type="entry name" value="AAA"/>
    <property type="match status" value="1"/>
</dbReference>
<feature type="domain" description="ABC transporter" evidence="4">
    <location>
        <begin position="12"/>
        <end position="242"/>
    </location>
</feature>
<dbReference type="Gene3D" id="3.40.50.300">
    <property type="entry name" value="P-loop containing nucleotide triphosphate hydrolases"/>
    <property type="match status" value="1"/>
</dbReference>
<dbReference type="InterPro" id="IPR003439">
    <property type="entry name" value="ABC_transporter-like_ATP-bd"/>
</dbReference>
<reference evidence="5" key="1">
    <citation type="journal article" date="2015" name="PeerJ">
        <title>First genomic representation of candidate bacterial phylum KSB3 points to enhanced environmental sensing as a trigger of wastewater bulking.</title>
        <authorList>
            <person name="Sekiguchi Y."/>
            <person name="Ohashi A."/>
            <person name="Parks D.H."/>
            <person name="Yamauchi T."/>
            <person name="Tyson G.W."/>
            <person name="Hugenholtz P."/>
        </authorList>
    </citation>
    <scope>NUCLEOTIDE SEQUENCE [LARGE SCALE GENOMIC DNA]</scope>
</reference>
<dbReference type="SUPFAM" id="SSF50331">
    <property type="entry name" value="MOP-like"/>
    <property type="match status" value="1"/>
</dbReference>
<dbReference type="HOGENOM" id="CLU_000604_1_1_0"/>
<gene>
    <name evidence="5" type="ORF">U27_01871</name>
</gene>
<dbReference type="Pfam" id="PF08402">
    <property type="entry name" value="TOBE_2"/>
    <property type="match status" value="1"/>
</dbReference>
<dbReference type="SUPFAM" id="SSF52540">
    <property type="entry name" value="P-loop containing nucleoside triphosphate hydrolases"/>
    <property type="match status" value="1"/>
</dbReference>
<dbReference type="AlphaFoldDB" id="A0A0S6W5X6"/>
<dbReference type="FunFam" id="3.40.50.300:FF:000425">
    <property type="entry name" value="Probable ABC transporter, ATP-binding subunit"/>
    <property type="match status" value="1"/>
</dbReference>